<comment type="caution">
    <text evidence="8">The sequence shown here is derived from an EMBL/GenBank/DDBJ whole genome shotgun (WGS) entry which is preliminary data.</text>
</comment>
<accession>A0A0L0UPA6</accession>
<evidence type="ECO:0000313" key="8">
    <source>
        <dbReference type="EMBL" id="KNE88922.1"/>
    </source>
</evidence>
<name>A0A0L0UPA6_9BASI</name>
<gene>
    <name evidence="8" type="ORF">PSTG_17628</name>
</gene>
<keyword evidence="2" id="KW-0479">Metal-binding</keyword>
<feature type="region of interest" description="Disordered" evidence="6">
    <location>
        <begin position="1"/>
        <end position="53"/>
    </location>
</feature>
<sequence length="797" mass="89986">MARSNKKRRRQSSPQEEVVNQRNQPNPNSDEDEDEADSPTPSATPGENDTPDDERLAHAIRLSENQISAAYASYLAPKLSKQLDKFKRRMIAWECKLCGRSINRPANDRSCSNLLTHAGRCHKKHSAASGNKTLASVGVSGTGDIDPREVLQRCAIWCAEGAKPFTALKEKSLQHLLHPTIIKNLPTRKMVSKAIHMLYTCVQEDILHELKTHEGAMYLGVDAWQTPNGFDIIGAVIYRLVDDGKGKLRSSAMPLDFVQLQQSHTGEYLARMIQYIVEKFGLENRICGIVSDNAANNGTRIEHLEKLNWKRFKGDQQWIRCFAHILNLIVKAILRPFGRKKQTRSESGDIEELEEEEADPQDLIESFDDADDADGDGSDDADEPGNGPGQEDGDLDGDDELTLDDLKDLEDEQDSDVYTSDSCGRSLAKFRGIATKLKKSPNSKAKFLELCQEHQCQKPHNIERDVPTRWNSTYKQLESIIRCEEAIIIWQRDKQFGTHRNIHVNQADMDLAQDLVQVLRPFYEITLQVSTGASTRLAEVVVFIDQVTADLSTIIANNEDNYPPALRNACRAGLKITNKYYSLTDCSPMYRIAMILHPSFKDEYFKLAKWPKSWIDEAIDLTREMYDTWYKPKNRESAQRPPRKGPPKTQTGVLAGLGAAAMARSAEALSDPLDIWLSGGLFLDDGEPVNALKWWADQKRNGNTHHGLLAMALDVMCCPATTVDVERTFNFGRDYVTYRRHSLHAKSVSRGMALSFYSKNHRIKPLALHEYMEKKKNETRTKMKGKGRNVEDVVTVE</sequence>
<evidence type="ECO:0000256" key="5">
    <source>
        <dbReference type="ARBA" id="ARBA00023242"/>
    </source>
</evidence>
<dbReference type="PANTHER" id="PTHR46481">
    <property type="entry name" value="ZINC FINGER BED DOMAIN-CONTAINING PROTEIN 4"/>
    <property type="match status" value="1"/>
</dbReference>
<keyword evidence="5" id="KW-0539">Nucleus</keyword>
<evidence type="ECO:0000256" key="6">
    <source>
        <dbReference type="SAM" id="MobiDB-lite"/>
    </source>
</evidence>
<evidence type="ECO:0000313" key="9">
    <source>
        <dbReference type="Proteomes" id="UP000054564"/>
    </source>
</evidence>
<keyword evidence="9" id="KW-1185">Reference proteome</keyword>
<dbReference type="Proteomes" id="UP000054564">
    <property type="component" value="Unassembled WGS sequence"/>
</dbReference>
<keyword evidence="4" id="KW-0862">Zinc</keyword>
<feature type="domain" description="HAT C-terminal dimerisation" evidence="7">
    <location>
        <begin position="676"/>
        <end position="750"/>
    </location>
</feature>
<dbReference type="AlphaFoldDB" id="A0A0L0UPA6"/>
<evidence type="ECO:0000259" key="7">
    <source>
        <dbReference type="Pfam" id="PF05699"/>
    </source>
</evidence>
<evidence type="ECO:0000256" key="1">
    <source>
        <dbReference type="ARBA" id="ARBA00004123"/>
    </source>
</evidence>
<evidence type="ECO:0000256" key="4">
    <source>
        <dbReference type="ARBA" id="ARBA00022833"/>
    </source>
</evidence>
<dbReference type="GO" id="GO:0005634">
    <property type="term" value="C:nucleus"/>
    <property type="evidence" value="ECO:0007669"/>
    <property type="project" value="UniProtKB-SubCell"/>
</dbReference>
<dbReference type="OrthoDB" id="3259198at2759"/>
<feature type="region of interest" description="Disordered" evidence="6">
    <location>
        <begin position="777"/>
        <end position="797"/>
    </location>
</feature>
<keyword evidence="3" id="KW-0863">Zinc-finger</keyword>
<dbReference type="SUPFAM" id="SSF53098">
    <property type="entry name" value="Ribonuclease H-like"/>
    <property type="match status" value="1"/>
</dbReference>
<dbReference type="InterPro" id="IPR052035">
    <property type="entry name" value="ZnF_BED_domain_contain"/>
</dbReference>
<protein>
    <recommendedName>
        <fullName evidence="7">HAT C-terminal dimerisation domain-containing protein</fullName>
    </recommendedName>
</protein>
<evidence type="ECO:0000256" key="3">
    <source>
        <dbReference type="ARBA" id="ARBA00022771"/>
    </source>
</evidence>
<feature type="compositionally biased region" description="Basic residues" evidence="6">
    <location>
        <begin position="1"/>
        <end position="11"/>
    </location>
</feature>
<dbReference type="InterPro" id="IPR012337">
    <property type="entry name" value="RNaseH-like_sf"/>
</dbReference>
<feature type="compositionally biased region" description="Acidic residues" evidence="6">
    <location>
        <begin position="391"/>
        <end position="401"/>
    </location>
</feature>
<dbReference type="GO" id="GO:0008270">
    <property type="term" value="F:zinc ion binding"/>
    <property type="evidence" value="ECO:0007669"/>
    <property type="project" value="UniProtKB-KW"/>
</dbReference>
<dbReference type="Pfam" id="PF05699">
    <property type="entry name" value="Dimer_Tnp_hAT"/>
    <property type="match status" value="1"/>
</dbReference>
<dbReference type="GO" id="GO:0046983">
    <property type="term" value="F:protein dimerization activity"/>
    <property type="evidence" value="ECO:0007669"/>
    <property type="project" value="InterPro"/>
</dbReference>
<evidence type="ECO:0000256" key="2">
    <source>
        <dbReference type="ARBA" id="ARBA00022723"/>
    </source>
</evidence>
<reference evidence="9" key="1">
    <citation type="submission" date="2014-03" db="EMBL/GenBank/DDBJ databases">
        <title>The Genome Sequence of Puccinia striiformis f. sp. tritici PST-78.</title>
        <authorList>
            <consortium name="The Broad Institute Genome Sequencing Platform"/>
            <person name="Cuomo C."/>
            <person name="Hulbert S."/>
            <person name="Chen X."/>
            <person name="Walker B."/>
            <person name="Young S.K."/>
            <person name="Zeng Q."/>
            <person name="Gargeya S."/>
            <person name="Fitzgerald M."/>
            <person name="Haas B."/>
            <person name="Abouelleil A."/>
            <person name="Alvarado L."/>
            <person name="Arachchi H.M."/>
            <person name="Berlin A.M."/>
            <person name="Chapman S.B."/>
            <person name="Goldberg J."/>
            <person name="Griggs A."/>
            <person name="Gujja S."/>
            <person name="Hansen M."/>
            <person name="Howarth C."/>
            <person name="Imamovic A."/>
            <person name="Larimer J."/>
            <person name="McCowan C."/>
            <person name="Montmayeur A."/>
            <person name="Murphy C."/>
            <person name="Neiman D."/>
            <person name="Pearson M."/>
            <person name="Priest M."/>
            <person name="Roberts A."/>
            <person name="Saif S."/>
            <person name="Shea T."/>
            <person name="Sisk P."/>
            <person name="Sykes S."/>
            <person name="Wortman J."/>
            <person name="Nusbaum C."/>
            <person name="Birren B."/>
        </authorList>
    </citation>
    <scope>NUCLEOTIDE SEQUENCE [LARGE SCALE GENOMIC DNA]</scope>
    <source>
        <strain evidence="9">race PST-78</strain>
    </source>
</reference>
<feature type="compositionally biased region" description="Acidic residues" evidence="6">
    <location>
        <begin position="348"/>
        <end position="383"/>
    </location>
</feature>
<dbReference type="EMBL" id="AJIL01000696">
    <property type="protein sequence ID" value="KNE88922.1"/>
    <property type="molecule type" value="Genomic_DNA"/>
</dbReference>
<proteinExistence type="predicted"/>
<organism evidence="8 9">
    <name type="scientific">Puccinia striiformis f. sp. tritici PST-78</name>
    <dbReference type="NCBI Taxonomy" id="1165861"/>
    <lineage>
        <taxon>Eukaryota</taxon>
        <taxon>Fungi</taxon>
        <taxon>Dikarya</taxon>
        <taxon>Basidiomycota</taxon>
        <taxon>Pucciniomycotina</taxon>
        <taxon>Pucciniomycetes</taxon>
        <taxon>Pucciniales</taxon>
        <taxon>Pucciniaceae</taxon>
        <taxon>Puccinia</taxon>
    </lineage>
</organism>
<comment type="subcellular location">
    <subcellularLocation>
        <location evidence="1">Nucleus</location>
    </subcellularLocation>
</comment>
<feature type="compositionally biased region" description="Polar residues" evidence="6">
    <location>
        <begin position="12"/>
        <end position="28"/>
    </location>
</feature>
<feature type="region of interest" description="Disordered" evidence="6">
    <location>
        <begin position="341"/>
        <end position="401"/>
    </location>
</feature>
<dbReference type="PANTHER" id="PTHR46481:SF10">
    <property type="entry name" value="ZINC FINGER BED DOMAIN-CONTAINING PROTEIN 39"/>
    <property type="match status" value="1"/>
</dbReference>
<dbReference type="InterPro" id="IPR008906">
    <property type="entry name" value="HATC_C_dom"/>
</dbReference>